<dbReference type="AlphaFoldDB" id="H1Z3G2"/>
<dbReference type="PROSITE" id="PS51257">
    <property type="entry name" value="PROKAR_LIPOPROTEIN"/>
    <property type="match status" value="1"/>
</dbReference>
<evidence type="ECO:0000313" key="1">
    <source>
        <dbReference type="EMBL" id="EHQ34757.1"/>
    </source>
</evidence>
<dbReference type="RefSeq" id="WP_004076459.1">
    <property type="nucleotide sequence ID" value="NZ_CM001436.1"/>
</dbReference>
<dbReference type="Proteomes" id="UP000005741">
    <property type="component" value="Chromosome"/>
</dbReference>
<dbReference type="HOGENOM" id="CLU_062566_0_0_2"/>
<dbReference type="STRING" id="937775.Metlim_0632"/>
<organism evidence="1 2">
    <name type="scientific">Methanoplanus limicola DSM 2279</name>
    <dbReference type="NCBI Taxonomy" id="937775"/>
    <lineage>
        <taxon>Archaea</taxon>
        <taxon>Methanobacteriati</taxon>
        <taxon>Methanobacteriota</taxon>
        <taxon>Stenosarchaea group</taxon>
        <taxon>Methanomicrobia</taxon>
        <taxon>Methanomicrobiales</taxon>
        <taxon>Methanomicrobiaceae</taxon>
        <taxon>Methanoplanus</taxon>
    </lineage>
</organism>
<protein>
    <submittedName>
        <fullName evidence="1">Uncharacterized protein</fullName>
    </submittedName>
</protein>
<dbReference type="InParanoid" id="H1Z3G2"/>
<evidence type="ECO:0000313" key="2">
    <source>
        <dbReference type="Proteomes" id="UP000005741"/>
    </source>
</evidence>
<name>H1Z3G2_9EURY</name>
<gene>
    <name evidence="1" type="ORF">Metlim_0632</name>
</gene>
<dbReference type="OrthoDB" id="105383at2157"/>
<keyword evidence="2" id="KW-1185">Reference proteome</keyword>
<dbReference type="GO" id="GO:0008237">
    <property type="term" value="F:metallopeptidase activity"/>
    <property type="evidence" value="ECO:0007669"/>
    <property type="project" value="UniProtKB-KW"/>
</dbReference>
<dbReference type="GO" id="GO:0006508">
    <property type="term" value="P:proteolysis"/>
    <property type="evidence" value="ECO:0007669"/>
    <property type="project" value="UniProtKB-KW"/>
</dbReference>
<proteinExistence type="predicted"/>
<accession>H1Z3G2</accession>
<reference evidence="1 2" key="1">
    <citation type="submission" date="2011-10" db="EMBL/GenBank/DDBJ databases">
        <title>The Improved High-Quality Draft genome of Methanoplanus limicola DSM 2279.</title>
        <authorList>
            <consortium name="US DOE Joint Genome Institute (JGI-PGF)"/>
            <person name="Lucas S."/>
            <person name="Copeland A."/>
            <person name="Lapidus A."/>
            <person name="Glavina del Rio T."/>
            <person name="Dalin E."/>
            <person name="Tice H."/>
            <person name="Bruce D."/>
            <person name="Goodwin L."/>
            <person name="Pitluck S."/>
            <person name="Peters L."/>
            <person name="Mikhailova N."/>
            <person name="Lu M."/>
            <person name="Kyrpides N."/>
            <person name="Mavromatis K."/>
            <person name="Ivanova N."/>
            <person name="Markowitz V."/>
            <person name="Cheng J.-F."/>
            <person name="Hugenholtz P."/>
            <person name="Woyke T."/>
            <person name="Wu D."/>
            <person name="Wirth R."/>
            <person name="Brambilla E.-M."/>
            <person name="Klenk H.-P."/>
            <person name="Eisen J.A."/>
        </authorList>
    </citation>
    <scope>NUCLEOTIDE SEQUENCE [LARGE SCALE GENOMIC DNA]</scope>
    <source>
        <strain evidence="1 2">DSM 2279</strain>
    </source>
</reference>
<dbReference type="GO" id="GO:0046872">
    <property type="term" value="F:metal ion binding"/>
    <property type="evidence" value="ECO:0007669"/>
    <property type="project" value="UniProtKB-KW"/>
</dbReference>
<dbReference type="EMBL" id="CM001436">
    <property type="protein sequence ID" value="EHQ34757.1"/>
    <property type="molecule type" value="Genomic_DNA"/>
</dbReference>
<sequence length="322" mass="36238">MINKKLIVGTLLAITLLGGCAISMEIMGNISEQAEISEYSSGQILNSLDSSNPDIILNAKFTKDRTTVPLYDIKFEKLDTDNIKKIAESFDIKGVLEPYIKNTGEMRIVDDSYDPQRQISYYSKSGAIVYSIPDKEFPNSVEVQPVLPSKEEAIIIADEFLEKTNTYQKDAFIKNVEVNQKQQVWKSGATKPEKSYDVTTAVRYARNFDGIPVYGDEFSVIIGDGGEVVGMVKNWREVEPSGNVQLRTVENAYEDLCNQNTVYPVNLAEFDTVTINDISLGYWMEPRIYEQNKVVPIYVFSGTATRGKLTDPFIEYVYALES</sequence>